<dbReference type="RefSeq" id="WP_011810982.1">
    <property type="nucleotide sequence ID" value="NC_008786.1"/>
</dbReference>
<dbReference type="HOGENOM" id="CLU_018204_0_2_4"/>
<sequence>MNINLQLKDPQWADLALVTVKELVAECREELDECERIGRFPAETYRRMGARGLLGVITPAQWGGQGGDAPEYCFTTEAMCRYGLVSSQVQIQGMRWMNDWGTPTQKKKYLPGMVEGSLVFSESISEPGAGSSLKKLSTTAVRKGGDWIINGKKIHINLGAESHVTLVYAMTDAGLTSFLVDTDLPGLTRRHSEPLGYRFLPTADMIFEDVRVPDAALLGAPGEGMKTFLSTFNVSRLGNASELIGFATRALAEATDYAKQRDVGHHKVTDFQGIQWTLADCYSALYGASLARDHAANLVKQGQEFSMATSLAKKLAVEAAEKTTNDCFALTGGYGLYRDKPWGQLLYEVKTLRIAGGSVEILRNYIAHQILKDEKLRGLK</sequence>
<reference evidence="9" key="1">
    <citation type="submission" date="2006-12" db="EMBL/GenBank/DDBJ databases">
        <title>Complete sequence of chromosome 1 of Verminephrobacter eiseniae EF01-2.</title>
        <authorList>
            <person name="Copeland A."/>
            <person name="Lucas S."/>
            <person name="Lapidus A."/>
            <person name="Barry K."/>
            <person name="Detter J.C."/>
            <person name="Glavina del Rio T."/>
            <person name="Dalin E."/>
            <person name="Tice H."/>
            <person name="Pitluck S."/>
            <person name="Chertkov O."/>
            <person name="Brettin T."/>
            <person name="Bruce D."/>
            <person name="Han C."/>
            <person name="Tapia R."/>
            <person name="Gilna P."/>
            <person name="Schmutz J."/>
            <person name="Larimer F."/>
            <person name="Land M."/>
            <person name="Hauser L."/>
            <person name="Kyrpides N."/>
            <person name="Kim E."/>
            <person name="Stahl D."/>
            <person name="Richardson P."/>
        </authorList>
    </citation>
    <scope>NUCLEOTIDE SEQUENCE [LARGE SCALE GENOMIC DNA]</scope>
    <source>
        <strain evidence="9">EF01-2</strain>
    </source>
</reference>
<evidence type="ECO:0000313" key="9">
    <source>
        <dbReference type="Proteomes" id="UP000000374"/>
    </source>
</evidence>
<proteinExistence type="inferred from homology"/>
<feature type="domain" description="Acyl-CoA dehydrogenase/oxidase N-terminal" evidence="7">
    <location>
        <begin position="24"/>
        <end position="116"/>
    </location>
</feature>
<keyword evidence="3" id="KW-0285">Flavoprotein</keyword>
<dbReference type="OrthoDB" id="2564795at2"/>
<keyword evidence="9" id="KW-1185">Reference proteome</keyword>
<evidence type="ECO:0000259" key="5">
    <source>
        <dbReference type="Pfam" id="PF00441"/>
    </source>
</evidence>
<comment type="cofactor">
    <cofactor evidence="1">
        <name>FAD</name>
        <dbReference type="ChEBI" id="CHEBI:57692"/>
    </cofactor>
</comment>
<dbReference type="KEGG" id="vei:Veis_3260"/>
<dbReference type="GeneID" id="76461708"/>
<dbReference type="SUPFAM" id="SSF47203">
    <property type="entry name" value="Acyl-CoA dehydrogenase C-terminal domain-like"/>
    <property type="match status" value="1"/>
</dbReference>
<dbReference type="SUPFAM" id="SSF56645">
    <property type="entry name" value="Acyl-CoA dehydrogenase NM domain-like"/>
    <property type="match status" value="1"/>
</dbReference>
<evidence type="ECO:0000256" key="2">
    <source>
        <dbReference type="ARBA" id="ARBA00009347"/>
    </source>
</evidence>
<dbReference type="STRING" id="391735.Veis_3260"/>
<dbReference type="PANTHER" id="PTHR43884">
    <property type="entry name" value="ACYL-COA DEHYDROGENASE"/>
    <property type="match status" value="1"/>
</dbReference>
<feature type="domain" description="Acyl-CoA dehydrogenase/oxidase C-terminal" evidence="5">
    <location>
        <begin position="222"/>
        <end position="370"/>
    </location>
</feature>
<dbReference type="Proteomes" id="UP000000374">
    <property type="component" value="Chromosome"/>
</dbReference>
<dbReference type="Gene3D" id="1.20.140.10">
    <property type="entry name" value="Butyryl-CoA Dehydrogenase, subunit A, domain 3"/>
    <property type="match status" value="1"/>
</dbReference>
<comment type="similarity">
    <text evidence="2">Belongs to the acyl-CoA dehydrogenase family.</text>
</comment>
<dbReference type="Pfam" id="PF00441">
    <property type="entry name" value="Acyl-CoA_dh_1"/>
    <property type="match status" value="1"/>
</dbReference>
<feature type="domain" description="Acyl-CoA oxidase/dehydrogenase middle" evidence="6">
    <location>
        <begin position="123"/>
        <end position="210"/>
    </location>
</feature>
<protein>
    <submittedName>
        <fullName evidence="8">Acyl-CoA dehydrogenase domain protein</fullName>
    </submittedName>
</protein>
<keyword evidence="4" id="KW-0274">FAD</keyword>
<evidence type="ECO:0000256" key="1">
    <source>
        <dbReference type="ARBA" id="ARBA00001974"/>
    </source>
</evidence>
<dbReference type="InterPro" id="IPR036250">
    <property type="entry name" value="AcylCo_DH-like_C"/>
</dbReference>
<dbReference type="InterPro" id="IPR009075">
    <property type="entry name" value="AcylCo_DH/oxidase_C"/>
</dbReference>
<dbReference type="PANTHER" id="PTHR43884:SF12">
    <property type="entry name" value="ISOVALERYL-COA DEHYDROGENASE, MITOCHONDRIAL-RELATED"/>
    <property type="match status" value="1"/>
</dbReference>
<name>A1WMY3_VEREI</name>
<dbReference type="AlphaFoldDB" id="A1WMY3"/>
<dbReference type="Pfam" id="PF02771">
    <property type="entry name" value="Acyl-CoA_dh_N"/>
    <property type="match status" value="1"/>
</dbReference>
<dbReference type="Gene3D" id="2.40.110.10">
    <property type="entry name" value="Butyryl-CoA Dehydrogenase, subunit A, domain 2"/>
    <property type="match status" value="1"/>
</dbReference>
<dbReference type="InterPro" id="IPR037069">
    <property type="entry name" value="AcylCoA_DH/ox_N_sf"/>
</dbReference>
<evidence type="ECO:0000256" key="4">
    <source>
        <dbReference type="ARBA" id="ARBA00022827"/>
    </source>
</evidence>
<evidence type="ECO:0000313" key="8">
    <source>
        <dbReference type="EMBL" id="ABM58990.1"/>
    </source>
</evidence>
<dbReference type="InterPro" id="IPR013786">
    <property type="entry name" value="AcylCoA_DH/ox_N"/>
</dbReference>
<evidence type="ECO:0000259" key="6">
    <source>
        <dbReference type="Pfam" id="PF02770"/>
    </source>
</evidence>
<dbReference type="InterPro" id="IPR009100">
    <property type="entry name" value="AcylCoA_DH/oxidase_NM_dom_sf"/>
</dbReference>
<evidence type="ECO:0000256" key="3">
    <source>
        <dbReference type="ARBA" id="ARBA00022630"/>
    </source>
</evidence>
<evidence type="ECO:0000259" key="7">
    <source>
        <dbReference type="Pfam" id="PF02771"/>
    </source>
</evidence>
<dbReference type="InterPro" id="IPR006091">
    <property type="entry name" value="Acyl-CoA_Oxase/DH_mid-dom"/>
</dbReference>
<dbReference type="eggNOG" id="COG1960">
    <property type="taxonomic scope" value="Bacteria"/>
</dbReference>
<gene>
    <name evidence="8" type="ordered locus">Veis_3260</name>
</gene>
<dbReference type="GO" id="GO:0050660">
    <property type="term" value="F:flavin adenine dinucleotide binding"/>
    <property type="evidence" value="ECO:0007669"/>
    <property type="project" value="InterPro"/>
</dbReference>
<dbReference type="EMBL" id="CP000542">
    <property type="protein sequence ID" value="ABM58990.1"/>
    <property type="molecule type" value="Genomic_DNA"/>
</dbReference>
<organism evidence="8 9">
    <name type="scientific">Verminephrobacter eiseniae (strain EF01-2)</name>
    <dbReference type="NCBI Taxonomy" id="391735"/>
    <lineage>
        <taxon>Bacteria</taxon>
        <taxon>Pseudomonadati</taxon>
        <taxon>Pseudomonadota</taxon>
        <taxon>Betaproteobacteria</taxon>
        <taxon>Burkholderiales</taxon>
        <taxon>Comamonadaceae</taxon>
        <taxon>Verminephrobacter</taxon>
    </lineage>
</organism>
<dbReference type="Pfam" id="PF02770">
    <property type="entry name" value="Acyl-CoA_dh_M"/>
    <property type="match status" value="1"/>
</dbReference>
<dbReference type="GO" id="GO:0003995">
    <property type="term" value="F:acyl-CoA dehydrogenase activity"/>
    <property type="evidence" value="ECO:0007669"/>
    <property type="project" value="TreeGrafter"/>
</dbReference>
<dbReference type="InterPro" id="IPR046373">
    <property type="entry name" value="Acyl-CoA_Oxase/DH_mid-dom_sf"/>
</dbReference>
<dbReference type="PIRSF" id="PIRSF016578">
    <property type="entry name" value="HsaA"/>
    <property type="match status" value="1"/>
</dbReference>
<accession>A1WMY3</accession>
<dbReference type="Gene3D" id="1.10.540.10">
    <property type="entry name" value="Acyl-CoA dehydrogenase/oxidase, N-terminal domain"/>
    <property type="match status" value="1"/>
</dbReference>